<keyword evidence="8" id="KW-1185">Reference proteome</keyword>
<dbReference type="AlphaFoldDB" id="A0A5C6TWJ6"/>
<comment type="subcellular location">
    <subcellularLocation>
        <location evidence="1">Membrane</location>
        <topology evidence="1">Single-pass membrane protein</topology>
    </subcellularLocation>
</comment>
<dbReference type="Pfam" id="PF04011">
    <property type="entry name" value="LemA"/>
    <property type="match status" value="1"/>
</dbReference>
<dbReference type="Proteomes" id="UP000321249">
    <property type="component" value="Unassembled WGS sequence"/>
</dbReference>
<gene>
    <name evidence="7" type="ORF">FRZ32_13665</name>
</gene>
<dbReference type="PANTHER" id="PTHR34478">
    <property type="entry name" value="PROTEIN LEMA"/>
    <property type="match status" value="1"/>
</dbReference>
<proteinExistence type="inferred from homology"/>
<evidence type="ECO:0000256" key="3">
    <source>
        <dbReference type="ARBA" id="ARBA00022692"/>
    </source>
</evidence>
<comment type="similarity">
    <text evidence="2">Belongs to the LemA family.</text>
</comment>
<dbReference type="PANTHER" id="PTHR34478:SF1">
    <property type="entry name" value="PROTEIN LEMA"/>
    <property type="match status" value="1"/>
</dbReference>
<keyword evidence="5 6" id="KW-0472">Membrane</keyword>
<organism evidence="7 8">
    <name type="scientific">Allosphingosinicella ginsenosidimutans</name>
    <dbReference type="NCBI Taxonomy" id="1176539"/>
    <lineage>
        <taxon>Bacteria</taxon>
        <taxon>Pseudomonadati</taxon>
        <taxon>Pseudomonadota</taxon>
        <taxon>Alphaproteobacteria</taxon>
        <taxon>Sphingomonadales</taxon>
        <taxon>Sphingomonadaceae</taxon>
        <taxon>Allosphingosinicella</taxon>
    </lineage>
</organism>
<dbReference type="InterPro" id="IPR023353">
    <property type="entry name" value="LemA-like_dom_sf"/>
</dbReference>
<evidence type="ECO:0000256" key="6">
    <source>
        <dbReference type="SAM" id="Phobius"/>
    </source>
</evidence>
<dbReference type="Gene3D" id="1.20.1440.20">
    <property type="entry name" value="LemA-like domain"/>
    <property type="match status" value="1"/>
</dbReference>
<feature type="transmembrane region" description="Helical" evidence="6">
    <location>
        <begin position="6"/>
        <end position="25"/>
    </location>
</feature>
<reference evidence="7 8" key="1">
    <citation type="journal article" date="2015" name="J. Microbiol.">
        <title>Sphingosinicella ginsenosidimutans sp. nov., with ginsenoside converting activity.</title>
        <authorList>
            <person name="Kim J.K."/>
            <person name="Kang M.S."/>
            <person name="Park S.C."/>
            <person name="Kim K.M."/>
            <person name="Choi K."/>
            <person name="Yoon M.H."/>
            <person name="Im W.T."/>
        </authorList>
    </citation>
    <scope>NUCLEOTIDE SEQUENCE [LARGE SCALE GENOMIC DNA]</scope>
    <source>
        <strain evidence="7 8">BS-11</strain>
    </source>
</reference>
<dbReference type="EMBL" id="VOQQ01000001">
    <property type="protein sequence ID" value="TXC64606.1"/>
    <property type="molecule type" value="Genomic_DNA"/>
</dbReference>
<evidence type="ECO:0000313" key="7">
    <source>
        <dbReference type="EMBL" id="TXC64606.1"/>
    </source>
</evidence>
<keyword evidence="4 6" id="KW-1133">Transmembrane helix</keyword>
<evidence type="ECO:0000256" key="5">
    <source>
        <dbReference type="ARBA" id="ARBA00023136"/>
    </source>
</evidence>
<evidence type="ECO:0000313" key="8">
    <source>
        <dbReference type="Proteomes" id="UP000321249"/>
    </source>
</evidence>
<dbReference type="InterPro" id="IPR007156">
    <property type="entry name" value="MamQ_LemA"/>
</dbReference>
<keyword evidence="3 6" id="KW-0812">Transmembrane</keyword>
<sequence length="189" mass="20450">MIVGLVILGIVVVALLWGVAIYNGLVRVRALAKEGFSGITVQLRRRADLIPNLVSTVEGYATHEREVLTQVTAHRADAVQGGSVAATAQADAAMTGMLGRLMAVAEAYPDLKANQNFQQLQTELAEIEDSLQSARRYYNATVRDLNTRIQSFPAVLVARPMGFSEEEFYTDADQSIQSAPVVKFGQPAA</sequence>
<accession>A0A5C6TWJ6</accession>
<name>A0A5C6TWJ6_9SPHN</name>
<evidence type="ECO:0000256" key="4">
    <source>
        <dbReference type="ARBA" id="ARBA00022989"/>
    </source>
</evidence>
<dbReference type="RefSeq" id="WP_147044029.1">
    <property type="nucleotide sequence ID" value="NZ_BAABIR010000001.1"/>
</dbReference>
<evidence type="ECO:0000256" key="2">
    <source>
        <dbReference type="ARBA" id="ARBA00008854"/>
    </source>
</evidence>
<dbReference type="OrthoDB" id="9804152at2"/>
<protein>
    <submittedName>
        <fullName evidence="7">LemA family protein</fullName>
    </submittedName>
</protein>
<comment type="caution">
    <text evidence="7">The sequence shown here is derived from an EMBL/GenBank/DDBJ whole genome shotgun (WGS) entry which is preliminary data.</text>
</comment>
<evidence type="ECO:0000256" key="1">
    <source>
        <dbReference type="ARBA" id="ARBA00004167"/>
    </source>
</evidence>
<dbReference type="SUPFAM" id="SSF140478">
    <property type="entry name" value="LemA-like"/>
    <property type="match status" value="1"/>
</dbReference>
<dbReference type="GO" id="GO:0016020">
    <property type="term" value="C:membrane"/>
    <property type="evidence" value="ECO:0007669"/>
    <property type="project" value="UniProtKB-SubCell"/>
</dbReference>